<dbReference type="Proteomes" id="UP001642260">
    <property type="component" value="Unassembled WGS sequence"/>
</dbReference>
<organism evidence="1 2">
    <name type="scientific">Eruca vesicaria subsp. sativa</name>
    <name type="common">Garden rocket</name>
    <name type="synonym">Eruca sativa</name>
    <dbReference type="NCBI Taxonomy" id="29727"/>
    <lineage>
        <taxon>Eukaryota</taxon>
        <taxon>Viridiplantae</taxon>
        <taxon>Streptophyta</taxon>
        <taxon>Embryophyta</taxon>
        <taxon>Tracheophyta</taxon>
        <taxon>Spermatophyta</taxon>
        <taxon>Magnoliopsida</taxon>
        <taxon>eudicotyledons</taxon>
        <taxon>Gunneridae</taxon>
        <taxon>Pentapetalae</taxon>
        <taxon>rosids</taxon>
        <taxon>malvids</taxon>
        <taxon>Brassicales</taxon>
        <taxon>Brassicaceae</taxon>
        <taxon>Brassiceae</taxon>
        <taxon>Eruca</taxon>
    </lineage>
</organism>
<evidence type="ECO:0000313" key="2">
    <source>
        <dbReference type="Proteomes" id="UP001642260"/>
    </source>
</evidence>
<reference evidence="1 2" key="1">
    <citation type="submission" date="2022-03" db="EMBL/GenBank/DDBJ databases">
        <authorList>
            <person name="Macdonald S."/>
            <person name="Ahmed S."/>
            <person name="Newling K."/>
        </authorList>
    </citation>
    <scope>NUCLEOTIDE SEQUENCE [LARGE SCALE GENOMIC DNA]</scope>
</reference>
<proteinExistence type="predicted"/>
<dbReference type="EMBL" id="CAKOAT010439598">
    <property type="protein sequence ID" value="CAH8372990.1"/>
    <property type="molecule type" value="Genomic_DNA"/>
</dbReference>
<protein>
    <submittedName>
        <fullName evidence="1">Uncharacterized protein</fullName>
    </submittedName>
</protein>
<gene>
    <name evidence="1" type="ORF">ERUC_LOCUS31780</name>
</gene>
<dbReference type="AlphaFoldDB" id="A0ABC8L7R1"/>
<evidence type="ECO:0000313" key="1">
    <source>
        <dbReference type="EMBL" id="CAH8372990.1"/>
    </source>
</evidence>
<keyword evidence="2" id="KW-1185">Reference proteome</keyword>
<accession>A0ABC8L7R1</accession>
<name>A0ABC8L7R1_ERUVS</name>
<comment type="caution">
    <text evidence="1">The sequence shown here is derived from an EMBL/GenBank/DDBJ whole genome shotgun (WGS) entry which is preliminary data.</text>
</comment>
<sequence length="92" mass="10395">MSRVFFSDLKSGRCSSAVEVRLLRFWEARNPRRGGELMWIDLLMVDVVAPPTLFCNSRDIMSLTAVLRGVATWKVRSIEEALNIASVIPVDK</sequence>